<dbReference type="PANTHER" id="PTHR30146">
    <property type="entry name" value="LACI-RELATED TRANSCRIPTIONAL REPRESSOR"/>
    <property type="match status" value="1"/>
</dbReference>
<dbReference type="AlphaFoldDB" id="A0A1T4JKW5"/>
<evidence type="ECO:0000256" key="3">
    <source>
        <dbReference type="ARBA" id="ARBA00023163"/>
    </source>
</evidence>
<dbReference type="Proteomes" id="UP000189941">
    <property type="component" value="Unassembled WGS sequence"/>
</dbReference>
<dbReference type="Pfam" id="PF13377">
    <property type="entry name" value="Peripla_BP_3"/>
    <property type="match status" value="1"/>
</dbReference>
<dbReference type="GO" id="GO:0003700">
    <property type="term" value="F:DNA-binding transcription factor activity"/>
    <property type="evidence" value="ECO:0007669"/>
    <property type="project" value="TreeGrafter"/>
</dbReference>
<dbReference type="CDD" id="cd06267">
    <property type="entry name" value="PBP1_LacI_sugar_binding-like"/>
    <property type="match status" value="1"/>
</dbReference>
<dbReference type="Gene3D" id="1.10.260.40">
    <property type="entry name" value="lambda repressor-like DNA-binding domains"/>
    <property type="match status" value="1"/>
</dbReference>
<evidence type="ECO:0000256" key="2">
    <source>
        <dbReference type="ARBA" id="ARBA00023125"/>
    </source>
</evidence>
<dbReference type="EMBL" id="FUWO01000001">
    <property type="protein sequence ID" value="SJZ30717.1"/>
    <property type="molecule type" value="Genomic_DNA"/>
</dbReference>
<dbReference type="InterPro" id="IPR046335">
    <property type="entry name" value="LacI/GalR-like_sensor"/>
</dbReference>
<evidence type="ECO:0000313" key="5">
    <source>
        <dbReference type="EMBL" id="SJZ30717.1"/>
    </source>
</evidence>
<dbReference type="GO" id="GO:0000976">
    <property type="term" value="F:transcription cis-regulatory region binding"/>
    <property type="evidence" value="ECO:0007669"/>
    <property type="project" value="TreeGrafter"/>
</dbReference>
<gene>
    <name evidence="5" type="ORF">SAMN02746011_00082</name>
</gene>
<keyword evidence="3" id="KW-0804">Transcription</keyword>
<dbReference type="InterPro" id="IPR028082">
    <property type="entry name" value="Peripla_BP_I"/>
</dbReference>
<dbReference type="InterPro" id="IPR000843">
    <property type="entry name" value="HTH_LacI"/>
</dbReference>
<dbReference type="Gene3D" id="3.40.50.2300">
    <property type="match status" value="2"/>
</dbReference>
<dbReference type="PANTHER" id="PTHR30146:SF24">
    <property type="entry name" value="XYLOSE OPERON REGULATORY PROTEIN"/>
    <property type="match status" value="1"/>
</dbReference>
<dbReference type="Pfam" id="PF00356">
    <property type="entry name" value="LacI"/>
    <property type="match status" value="1"/>
</dbReference>
<proteinExistence type="predicted"/>
<evidence type="ECO:0000259" key="4">
    <source>
        <dbReference type="PROSITE" id="PS50932"/>
    </source>
</evidence>
<name>A0A1T4JKW5_9LACT</name>
<reference evidence="6" key="1">
    <citation type="submission" date="2017-02" db="EMBL/GenBank/DDBJ databases">
        <authorList>
            <person name="Varghese N."/>
            <person name="Submissions S."/>
        </authorList>
    </citation>
    <scope>NUCLEOTIDE SEQUENCE [LARGE SCALE GENOMIC DNA]</scope>
    <source>
        <strain evidence="6">DSM 15739</strain>
    </source>
</reference>
<evidence type="ECO:0000313" key="6">
    <source>
        <dbReference type="Proteomes" id="UP000189941"/>
    </source>
</evidence>
<dbReference type="SUPFAM" id="SSF53822">
    <property type="entry name" value="Periplasmic binding protein-like I"/>
    <property type="match status" value="1"/>
</dbReference>
<dbReference type="OrthoDB" id="9775106at2"/>
<dbReference type="PROSITE" id="PS00356">
    <property type="entry name" value="HTH_LACI_1"/>
    <property type="match status" value="1"/>
</dbReference>
<keyword evidence="1" id="KW-0805">Transcription regulation</keyword>
<sequence>MKITIKEIAKLANVSMTTVSNVMNNRTNKVSQETIDKINNIIKEYNYTPNMNAKALVNSSSKLIGLLFYTEQEIYNFNDPFAGQLLEGIETISRKENYFVLIQTINSVDDIGVIRNNWQFSGFIGVGFKQQTMLEAMEIIQEPITFIDTYYDEIKLKEFKDKENLYFVRSDDKKIAHDLVSHLVDRGHRDIAFLTYRVNLKEHGVIQERLAGYRDGLVAHDLGFDSKLVFYNDQLDQVIENINHYSAIIVTADLLAIQLISQLKEQGFSVPDDCSVISFDNIQFSELISPKLTTMNLFQNVKGEVALGQIMVPIKGTPKENIQQTIIMDGELEVRESVKQM</sequence>
<protein>
    <submittedName>
        <fullName evidence="5">Transcriptional regulator, LacI family</fullName>
    </submittedName>
</protein>
<dbReference type="InterPro" id="IPR010982">
    <property type="entry name" value="Lambda_DNA-bd_dom_sf"/>
</dbReference>
<dbReference type="SMART" id="SM00354">
    <property type="entry name" value="HTH_LACI"/>
    <property type="match status" value="1"/>
</dbReference>
<organism evidence="5 6">
    <name type="scientific">Globicatella sulfidifaciens DSM 15739</name>
    <dbReference type="NCBI Taxonomy" id="1121925"/>
    <lineage>
        <taxon>Bacteria</taxon>
        <taxon>Bacillati</taxon>
        <taxon>Bacillota</taxon>
        <taxon>Bacilli</taxon>
        <taxon>Lactobacillales</taxon>
        <taxon>Aerococcaceae</taxon>
        <taxon>Globicatella</taxon>
    </lineage>
</organism>
<dbReference type="SUPFAM" id="SSF47413">
    <property type="entry name" value="lambda repressor-like DNA-binding domains"/>
    <property type="match status" value="1"/>
</dbReference>
<keyword evidence="6" id="KW-1185">Reference proteome</keyword>
<dbReference type="STRING" id="1121925.SAMN02746011_00082"/>
<dbReference type="PROSITE" id="PS50932">
    <property type="entry name" value="HTH_LACI_2"/>
    <property type="match status" value="1"/>
</dbReference>
<evidence type="ECO:0000256" key="1">
    <source>
        <dbReference type="ARBA" id="ARBA00023015"/>
    </source>
</evidence>
<dbReference type="CDD" id="cd01392">
    <property type="entry name" value="HTH_LacI"/>
    <property type="match status" value="1"/>
</dbReference>
<keyword evidence="2" id="KW-0238">DNA-binding</keyword>
<feature type="domain" description="HTH lacI-type" evidence="4">
    <location>
        <begin position="3"/>
        <end position="58"/>
    </location>
</feature>
<dbReference type="RefSeq" id="WP_078754968.1">
    <property type="nucleotide sequence ID" value="NZ_FUWO01000001.1"/>
</dbReference>
<accession>A0A1T4JKW5</accession>